<evidence type="ECO:0000313" key="2">
    <source>
        <dbReference type="Proteomes" id="UP000008061"/>
    </source>
</evidence>
<organism evidence="1 2">
    <name type="scientific">Lactobacillus phage ATCC 8014-B2</name>
    <dbReference type="NCBI Taxonomy" id="1225795"/>
    <lineage>
        <taxon>Viruses</taxon>
        <taxon>Duplodnaviria</taxon>
        <taxon>Heunggongvirae</taxon>
        <taxon>Uroviricota</taxon>
        <taxon>Caudoviricetes</taxon>
        <taxon>Tybeckvirinae</taxon>
        <taxon>Douglaswolinvirus</taxon>
        <taxon>Douglaswolinvirus B2</taxon>
    </lineage>
</organism>
<sequence length="82" mass="9225">MKLETAIELLQDDTFDMEEAFYSDLAGEVYANYTLRVTDAEVLLSELDIDLESIDDYNDLYSQVEDGLNNSFDRGADGVTTV</sequence>
<proteinExistence type="predicted"/>
<accession>K4IDC7</accession>
<dbReference type="EMBL" id="JX486088">
    <property type="protein sequence ID" value="AFU63189.1"/>
    <property type="molecule type" value="Genomic_DNA"/>
</dbReference>
<dbReference type="Proteomes" id="UP000008061">
    <property type="component" value="Segment"/>
</dbReference>
<gene>
    <name evidence="1" type="ORF">8014-B2_00122</name>
</gene>
<reference evidence="1 2" key="1">
    <citation type="journal article" date="2012" name="Appl. Environ. Microbiol.">
        <title>Characterization of Two Virulent Phages of Lactobacillus plantarum.</title>
        <authorList>
            <person name="Briggiler Marco M."/>
            <person name="Garneau J.E."/>
            <person name="Tremblay D."/>
            <person name="Quiberoni A."/>
            <person name="Moineau S."/>
        </authorList>
    </citation>
    <scope>NUCLEOTIDE SEQUENCE [LARGE SCALE GENOMIC DNA]</scope>
</reference>
<evidence type="ECO:0000313" key="1">
    <source>
        <dbReference type="EMBL" id="AFU63189.1"/>
    </source>
</evidence>
<keyword evidence="2" id="KW-1185">Reference proteome</keyword>
<name>K4IDC7_9CAUD</name>
<protein>
    <submittedName>
        <fullName evidence="1">Uncharacterized protein</fullName>
    </submittedName>
</protein>